<dbReference type="EMBL" id="JAWZSR010000003">
    <property type="protein sequence ID" value="MDX8045756.1"/>
    <property type="molecule type" value="Genomic_DNA"/>
</dbReference>
<sequence>MPSIVGPIKINSVGGGVINFGDSLYVSPKSAEKSSSGAGSNNTGDFLNTNTGFNITSTVDPDVSDQAIGGNA</sequence>
<gene>
    <name evidence="1" type="ORF">SH601_07110</name>
</gene>
<name>A0ACC6M456_9BACI</name>
<protein>
    <submittedName>
        <fullName evidence="1">Spore germination protein</fullName>
    </submittedName>
</protein>
<evidence type="ECO:0000313" key="2">
    <source>
        <dbReference type="Proteomes" id="UP001277972"/>
    </source>
</evidence>
<organism evidence="1 2">
    <name type="scientific">Gracilibacillus pellucidus</name>
    <dbReference type="NCBI Taxonomy" id="3095368"/>
    <lineage>
        <taxon>Bacteria</taxon>
        <taxon>Bacillati</taxon>
        <taxon>Bacillota</taxon>
        <taxon>Bacilli</taxon>
        <taxon>Bacillales</taxon>
        <taxon>Bacillaceae</taxon>
        <taxon>Gracilibacillus</taxon>
    </lineage>
</organism>
<comment type="caution">
    <text evidence="1">The sequence shown here is derived from an EMBL/GenBank/DDBJ whole genome shotgun (WGS) entry which is preliminary data.</text>
</comment>
<reference evidence="1" key="1">
    <citation type="submission" date="2023-11" db="EMBL/GenBank/DDBJ databases">
        <title>Gracilibacillus pellucida a moderately halophilic bacterium isolated from saline soil in Xinjiang province.</title>
        <authorList>
            <person name="Zhang Z."/>
            <person name="Tan F."/>
            <person name="Wang Y."/>
            <person name="Xia M."/>
        </authorList>
    </citation>
    <scope>NUCLEOTIDE SEQUENCE</scope>
    <source>
        <strain evidence="1">S3-1-1</strain>
    </source>
</reference>
<accession>A0ACC6M456</accession>
<proteinExistence type="predicted"/>
<keyword evidence="2" id="KW-1185">Reference proteome</keyword>
<evidence type="ECO:0000313" key="1">
    <source>
        <dbReference type="EMBL" id="MDX8045756.1"/>
    </source>
</evidence>
<dbReference type="Proteomes" id="UP001277972">
    <property type="component" value="Unassembled WGS sequence"/>
</dbReference>